<gene>
    <name evidence="1" type="ORF">A3J68_01630</name>
</gene>
<dbReference type="AlphaFoldDB" id="A0A1G2R5L4"/>
<evidence type="ECO:0008006" key="3">
    <source>
        <dbReference type="Google" id="ProtNLM"/>
    </source>
</evidence>
<dbReference type="Proteomes" id="UP000178529">
    <property type="component" value="Unassembled WGS sequence"/>
</dbReference>
<proteinExistence type="predicted"/>
<dbReference type="EMBL" id="MHTY01000030">
    <property type="protein sequence ID" value="OHA68134.1"/>
    <property type="molecule type" value="Genomic_DNA"/>
</dbReference>
<reference evidence="1 2" key="1">
    <citation type="journal article" date="2016" name="Nat. Commun.">
        <title>Thousands of microbial genomes shed light on interconnected biogeochemical processes in an aquifer system.</title>
        <authorList>
            <person name="Anantharaman K."/>
            <person name="Brown C.T."/>
            <person name="Hug L.A."/>
            <person name="Sharon I."/>
            <person name="Castelle C.J."/>
            <person name="Probst A.J."/>
            <person name="Thomas B.C."/>
            <person name="Singh A."/>
            <person name="Wilkins M.J."/>
            <person name="Karaoz U."/>
            <person name="Brodie E.L."/>
            <person name="Williams K.H."/>
            <person name="Hubbard S.S."/>
            <person name="Banfield J.F."/>
        </authorList>
    </citation>
    <scope>NUCLEOTIDE SEQUENCE [LARGE SCALE GENOMIC DNA]</scope>
</reference>
<evidence type="ECO:0000313" key="1">
    <source>
        <dbReference type="EMBL" id="OHA68134.1"/>
    </source>
</evidence>
<evidence type="ECO:0000313" key="2">
    <source>
        <dbReference type="Proteomes" id="UP000178529"/>
    </source>
</evidence>
<organism evidence="1 2">
    <name type="scientific">Candidatus Wildermuthbacteria bacterium RIFCSPHIGHO2_02_FULL_48_16</name>
    <dbReference type="NCBI Taxonomy" id="1802453"/>
    <lineage>
        <taxon>Bacteria</taxon>
        <taxon>Candidatus Wildermuthiibacteriota</taxon>
    </lineage>
</organism>
<accession>A0A1G2R5L4</accession>
<protein>
    <recommendedName>
        <fullName evidence="3">CYTH domain-containing protein</fullName>
    </recommendedName>
</protein>
<name>A0A1G2R5L4_9BACT</name>
<sequence length="98" mass="11105">MKFEISLKKENLLNIMRRTGYAPEPPAPSGEEVYYRSLGGRYPRFHIYARMLPEEKMAIANLHLDQKQPSYQGMASHGGEYDGQAVELEAARVKSMTG</sequence>
<comment type="caution">
    <text evidence="1">The sequence shown here is derived from an EMBL/GenBank/DDBJ whole genome shotgun (WGS) entry which is preliminary data.</text>
</comment>